<evidence type="ECO:0000256" key="1">
    <source>
        <dbReference type="SAM" id="MobiDB-lite"/>
    </source>
</evidence>
<protein>
    <submittedName>
        <fullName evidence="2">Predicted protein</fullName>
    </submittedName>
</protein>
<name>B0DDQ3_LACBS</name>
<dbReference type="EMBL" id="DS547105">
    <property type="protein sequence ID" value="EDR07251.1"/>
    <property type="molecule type" value="Genomic_DNA"/>
</dbReference>
<evidence type="ECO:0000313" key="2">
    <source>
        <dbReference type="EMBL" id="EDR07251.1"/>
    </source>
</evidence>
<dbReference type="InParanoid" id="B0DDQ3"/>
<dbReference type="OrthoDB" id="2968941at2759"/>
<feature type="region of interest" description="Disordered" evidence="1">
    <location>
        <begin position="121"/>
        <end position="177"/>
    </location>
</feature>
<keyword evidence="3" id="KW-1185">Reference proteome</keyword>
<feature type="region of interest" description="Disordered" evidence="1">
    <location>
        <begin position="21"/>
        <end position="56"/>
    </location>
</feature>
<feature type="compositionally biased region" description="Low complexity" evidence="1">
    <location>
        <begin position="138"/>
        <end position="148"/>
    </location>
</feature>
<dbReference type="AlphaFoldDB" id="B0DDQ3"/>
<sequence length="285" mass="31447">MPFFEGAHDFNIKGGSFNDVSGNMTINDTSRRTTNSGSYNTTSRKYDNSNNDRSINDYSTGMTRNFHQGTVNNFGNAKNVNTGDNHGFINQEDYRGAFPSPLYDKYAQRGYDYLRSRGQGYRPPYPHAQSVPPKMPSYGPEEPQYYGHPPHHPPYAHAPRGFPNSYGAPPQGHNTYPPGMHAMDAEHADMLREGMDELRNEGRYHGDSDGEDDDDLNHRVERMELVEPVPLSAAGLTPATSPRVRSDLTASAPPTIASSTASVQSASPPMKSKNPFRSGASTDRS</sequence>
<dbReference type="HOGENOM" id="CLU_1053971_0_0_1"/>
<dbReference type="Proteomes" id="UP000001194">
    <property type="component" value="Unassembled WGS sequence"/>
</dbReference>
<feature type="region of interest" description="Disordered" evidence="1">
    <location>
        <begin position="225"/>
        <end position="285"/>
    </location>
</feature>
<feature type="compositionally biased region" description="Low complexity" evidence="1">
    <location>
        <begin position="249"/>
        <end position="262"/>
    </location>
</feature>
<dbReference type="RefSeq" id="XP_001882182.1">
    <property type="nucleotide sequence ID" value="XM_001882147.1"/>
</dbReference>
<evidence type="ECO:0000313" key="3">
    <source>
        <dbReference type="Proteomes" id="UP000001194"/>
    </source>
</evidence>
<dbReference type="GeneID" id="6077792"/>
<dbReference type="KEGG" id="lbc:LACBIDRAFT_294553"/>
<accession>B0DDQ3</accession>
<organism evidence="3">
    <name type="scientific">Laccaria bicolor (strain S238N-H82 / ATCC MYA-4686)</name>
    <name type="common">Bicoloured deceiver</name>
    <name type="synonym">Laccaria laccata var. bicolor</name>
    <dbReference type="NCBI Taxonomy" id="486041"/>
    <lineage>
        <taxon>Eukaryota</taxon>
        <taxon>Fungi</taxon>
        <taxon>Dikarya</taxon>
        <taxon>Basidiomycota</taxon>
        <taxon>Agaricomycotina</taxon>
        <taxon>Agaricomycetes</taxon>
        <taxon>Agaricomycetidae</taxon>
        <taxon>Agaricales</taxon>
        <taxon>Agaricineae</taxon>
        <taxon>Hydnangiaceae</taxon>
        <taxon>Laccaria</taxon>
    </lineage>
</organism>
<proteinExistence type="predicted"/>
<reference evidence="2 3" key="1">
    <citation type="journal article" date="2008" name="Nature">
        <title>The genome of Laccaria bicolor provides insights into mycorrhizal symbiosis.</title>
        <authorList>
            <person name="Martin F."/>
            <person name="Aerts A."/>
            <person name="Ahren D."/>
            <person name="Brun A."/>
            <person name="Danchin E.G.J."/>
            <person name="Duchaussoy F."/>
            <person name="Gibon J."/>
            <person name="Kohler A."/>
            <person name="Lindquist E."/>
            <person name="Pereda V."/>
            <person name="Salamov A."/>
            <person name="Shapiro H.J."/>
            <person name="Wuyts J."/>
            <person name="Blaudez D."/>
            <person name="Buee M."/>
            <person name="Brokstein P."/>
            <person name="Canbaeck B."/>
            <person name="Cohen D."/>
            <person name="Courty P.E."/>
            <person name="Coutinho P.M."/>
            <person name="Delaruelle C."/>
            <person name="Detter J.C."/>
            <person name="Deveau A."/>
            <person name="DiFazio S."/>
            <person name="Duplessis S."/>
            <person name="Fraissinet-Tachet L."/>
            <person name="Lucic E."/>
            <person name="Frey-Klett P."/>
            <person name="Fourrey C."/>
            <person name="Feussner I."/>
            <person name="Gay G."/>
            <person name="Grimwood J."/>
            <person name="Hoegger P.J."/>
            <person name="Jain P."/>
            <person name="Kilaru S."/>
            <person name="Labbe J."/>
            <person name="Lin Y.C."/>
            <person name="Legue V."/>
            <person name="Le Tacon F."/>
            <person name="Marmeisse R."/>
            <person name="Melayah D."/>
            <person name="Montanini B."/>
            <person name="Muratet M."/>
            <person name="Nehls U."/>
            <person name="Niculita-Hirzel H."/>
            <person name="Oudot-Le Secq M.P."/>
            <person name="Peter M."/>
            <person name="Quesneville H."/>
            <person name="Rajashekar B."/>
            <person name="Reich M."/>
            <person name="Rouhier N."/>
            <person name="Schmutz J."/>
            <person name="Yin T."/>
            <person name="Chalot M."/>
            <person name="Henrissat B."/>
            <person name="Kuees U."/>
            <person name="Lucas S."/>
            <person name="Van de Peer Y."/>
            <person name="Podila G.K."/>
            <person name="Polle A."/>
            <person name="Pukkila P.J."/>
            <person name="Richardson P.M."/>
            <person name="Rouze P."/>
            <person name="Sanders I.R."/>
            <person name="Stajich J.E."/>
            <person name="Tunlid A."/>
            <person name="Tuskan G."/>
            <person name="Grigoriev I.V."/>
        </authorList>
    </citation>
    <scope>NUCLEOTIDE SEQUENCE [LARGE SCALE GENOMIC DNA]</scope>
    <source>
        <strain evidence="3">S238N-H82 / ATCC MYA-4686</strain>
    </source>
</reference>
<gene>
    <name evidence="2" type="ORF">LACBIDRAFT_294553</name>
</gene>